<dbReference type="AlphaFoldDB" id="A0A5B7D8D7"/>
<evidence type="ECO:0000313" key="3">
    <source>
        <dbReference type="Proteomes" id="UP000324222"/>
    </source>
</evidence>
<accession>A0A5B7D8D7</accession>
<dbReference type="Proteomes" id="UP000324222">
    <property type="component" value="Unassembled WGS sequence"/>
</dbReference>
<sequence length="89" mass="9850">MTHTPPPPTHSGTHLTKSCSWLFTRHDTTVAPEPKMERPSLSPVLLLPCSVLPSYLHLALEGRTSHYSTPTNSRNPLNPGKNKRQKPSS</sequence>
<feature type="region of interest" description="Disordered" evidence="1">
    <location>
        <begin position="64"/>
        <end position="89"/>
    </location>
</feature>
<dbReference type="EMBL" id="VSRR010000602">
    <property type="protein sequence ID" value="MPC17578.1"/>
    <property type="molecule type" value="Genomic_DNA"/>
</dbReference>
<proteinExistence type="predicted"/>
<name>A0A5B7D8D7_PORTR</name>
<gene>
    <name evidence="2" type="ORF">E2C01_010440</name>
</gene>
<comment type="caution">
    <text evidence="2">The sequence shown here is derived from an EMBL/GenBank/DDBJ whole genome shotgun (WGS) entry which is preliminary data.</text>
</comment>
<reference evidence="2 3" key="1">
    <citation type="submission" date="2019-05" db="EMBL/GenBank/DDBJ databases">
        <title>Another draft genome of Portunus trituberculatus and its Hox gene families provides insights of decapod evolution.</title>
        <authorList>
            <person name="Jeong J.-H."/>
            <person name="Song I."/>
            <person name="Kim S."/>
            <person name="Choi T."/>
            <person name="Kim D."/>
            <person name="Ryu S."/>
            <person name="Kim W."/>
        </authorList>
    </citation>
    <scope>NUCLEOTIDE SEQUENCE [LARGE SCALE GENOMIC DNA]</scope>
    <source>
        <tissue evidence="2">Muscle</tissue>
    </source>
</reference>
<protein>
    <submittedName>
        <fullName evidence="2">Uncharacterized protein</fullName>
    </submittedName>
</protein>
<keyword evidence="3" id="KW-1185">Reference proteome</keyword>
<organism evidence="2 3">
    <name type="scientific">Portunus trituberculatus</name>
    <name type="common">Swimming crab</name>
    <name type="synonym">Neptunus trituberculatus</name>
    <dbReference type="NCBI Taxonomy" id="210409"/>
    <lineage>
        <taxon>Eukaryota</taxon>
        <taxon>Metazoa</taxon>
        <taxon>Ecdysozoa</taxon>
        <taxon>Arthropoda</taxon>
        <taxon>Crustacea</taxon>
        <taxon>Multicrustacea</taxon>
        <taxon>Malacostraca</taxon>
        <taxon>Eumalacostraca</taxon>
        <taxon>Eucarida</taxon>
        <taxon>Decapoda</taxon>
        <taxon>Pleocyemata</taxon>
        <taxon>Brachyura</taxon>
        <taxon>Eubrachyura</taxon>
        <taxon>Portunoidea</taxon>
        <taxon>Portunidae</taxon>
        <taxon>Portuninae</taxon>
        <taxon>Portunus</taxon>
    </lineage>
</organism>
<evidence type="ECO:0000256" key="1">
    <source>
        <dbReference type="SAM" id="MobiDB-lite"/>
    </source>
</evidence>
<evidence type="ECO:0000313" key="2">
    <source>
        <dbReference type="EMBL" id="MPC17578.1"/>
    </source>
</evidence>
<feature type="compositionally biased region" description="Polar residues" evidence="1">
    <location>
        <begin position="65"/>
        <end position="76"/>
    </location>
</feature>